<proteinExistence type="predicted"/>
<name>A0AAD6MUT1_9EURO</name>
<dbReference type="AlphaFoldDB" id="A0AAD6MUT1"/>
<protein>
    <recommendedName>
        <fullName evidence="4">Avirulence Effector AvrLm4-7 domain-containing protein</fullName>
    </recommendedName>
</protein>
<evidence type="ECO:0000313" key="2">
    <source>
        <dbReference type="EMBL" id="KAJ5719604.1"/>
    </source>
</evidence>
<comment type="caution">
    <text evidence="2">The sequence shown here is derived from an EMBL/GenBank/DDBJ whole genome shotgun (WGS) entry which is preliminary data.</text>
</comment>
<dbReference type="Proteomes" id="UP001215712">
    <property type="component" value="Unassembled WGS sequence"/>
</dbReference>
<evidence type="ECO:0008006" key="4">
    <source>
        <dbReference type="Google" id="ProtNLM"/>
    </source>
</evidence>
<keyword evidence="3" id="KW-1185">Reference proteome</keyword>
<organism evidence="2 3">
    <name type="scientific">Penicillium malachiteum</name>
    <dbReference type="NCBI Taxonomy" id="1324776"/>
    <lineage>
        <taxon>Eukaryota</taxon>
        <taxon>Fungi</taxon>
        <taxon>Dikarya</taxon>
        <taxon>Ascomycota</taxon>
        <taxon>Pezizomycotina</taxon>
        <taxon>Eurotiomycetes</taxon>
        <taxon>Eurotiomycetidae</taxon>
        <taxon>Eurotiales</taxon>
        <taxon>Aspergillaceae</taxon>
        <taxon>Penicillium</taxon>
    </lineage>
</organism>
<sequence>MKFLPTTIYLLTFQALVVVALPQDDLGPQAKCGRALKLLSEEDPAALEVLDIPESQVELDKESHERIYQGYCSAGTTQRCNFCDEHGNLQWGRCARQHSLVGS</sequence>
<evidence type="ECO:0000313" key="3">
    <source>
        <dbReference type="Proteomes" id="UP001215712"/>
    </source>
</evidence>
<keyword evidence="1" id="KW-0732">Signal</keyword>
<accession>A0AAD6MUT1</accession>
<gene>
    <name evidence="2" type="ORF">N7493_007182</name>
</gene>
<dbReference type="EMBL" id="JAQJAN010000010">
    <property type="protein sequence ID" value="KAJ5719604.1"/>
    <property type="molecule type" value="Genomic_DNA"/>
</dbReference>
<feature type="chain" id="PRO_5042175393" description="Avirulence Effector AvrLm4-7 domain-containing protein" evidence="1">
    <location>
        <begin position="21"/>
        <end position="103"/>
    </location>
</feature>
<reference evidence="2" key="1">
    <citation type="journal article" date="2023" name="IMA Fungus">
        <title>Comparative genomic study of the Penicillium genus elucidates a diverse pangenome and 15 lateral gene transfer events.</title>
        <authorList>
            <person name="Petersen C."/>
            <person name="Sorensen T."/>
            <person name="Nielsen M.R."/>
            <person name="Sondergaard T.E."/>
            <person name="Sorensen J.L."/>
            <person name="Fitzpatrick D.A."/>
            <person name="Frisvad J.C."/>
            <person name="Nielsen K.L."/>
        </authorList>
    </citation>
    <scope>NUCLEOTIDE SEQUENCE</scope>
    <source>
        <strain evidence="2">IBT 17514</strain>
    </source>
</reference>
<feature type="signal peptide" evidence="1">
    <location>
        <begin position="1"/>
        <end position="20"/>
    </location>
</feature>
<reference evidence="2" key="2">
    <citation type="submission" date="2023-01" db="EMBL/GenBank/DDBJ databases">
        <authorList>
            <person name="Petersen C."/>
        </authorList>
    </citation>
    <scope>NUCLEOTIDE SEQUENCE</scope>
    <source>
        <strain evidence="2">IBT 17514</strain>
    </source>
</reference>
<evidence type="ECO:0000256" key="1">
    <source>
        <dbReference type="SAM" id="SignalP"/>
    </source>
</evidence>